<dbReference type="SUPFAM" id="SSF52172">
    <property type="entry name" value="CheY-like"/>
    <property type="match status" value="1"/>
</dbReference>
<dbReference type="PANTHER" id="PTHR45339">
    <property type="entry name" value="HYBRID SIGNAL TRANSDUCTION HISTIDINE KINASE J"/>
    <property type="match status" value="1"/>
</dbReference>
<evidence type="ECO:0000256" key="4">
    <source>
        <dbReference type="SAM" id="MobiDB-lite"/>
    </source>
</evidence>
<dbReference type="SMART" id="SM00448">
    <property type="entry name" value="REC"/>
    <property type="match status" value="1"/>
</dbReference>
<dbReference type="PANTHER" id="PTHR45339:SF1">
    <property type="entry name" value="HYBRID SIGNAL TRANSDUCTION HISTIDINE KINASE J"/>
    <property type="match status" value="1"/>
</dbReference>
<organism evidence="6 7">
    <name type="scientific">Periconia digitata</name>
    <dbReference type="NCBI Taxonomy" id="1303443"/>
    <lineage>
        <taxon>Eukaryota</taxon>
        <taxon>Fungi</taxon>
        <taxon>Dikarya</taxon>
        <taxon>Ascomycota</taxon>
        <taxon>Pezizomycotina</taxon>
        <taxon>Dothideomycetes</taxon>
        <taxon>Pleosporomycetidae</taxon>
        <taxon>Pleosporales</taxon>
        <taxon>Massarineae</taxon>
        <taxon>Periconiaceae</taxon>
        <taxon>Periconia</taxon>
    </lineage>
</organism>
<gene>
    <name evidence="6" type="ORF">PDIGIT_LOCUS10111</name>
</gene>
<evidence type="ECO:0000313" key="7">
    <source>
        <dbReference type="Proteomes" id="UP001152607"/>
    </source>
</evidence>
<dbReference type="CDD" id="cd17546">
    <property type="entry name" value="REC_hyHK_CKI1_RcsC-like"/>
    <property type="match status" value="1"/>
</dbReference>
<dbReference type="Pfam" id="PF00072">
    <property type="entry name" value="Response_reg"/>
    <property type="match status" value="1"/>
</dbReference>
<feature type="region of interest" description="Disordered" evidence="4">
    <location>
        <begin position="1"/>
        <end position="23"/>
    </location>
</feature>
<evidence type="ECO:0000256" key="3">
    <source>
        <dbReference type="PROSITE-ProRule" id="PRU00169"/>
    </source>
</evidence>
<dbReference type="PROSITE" id="PS50110">
    <property type="entry name" value="RESPONSE_REGULATORY"/>
    <property type="match status" value="1"/>
</dbReference>
<sequence length="173" mass="19326">MTSNTTLPNRSACDVVGPSADNSSSGFPNLDILVVEDNPINRKVLGAYLRKINCPSVQLVENGSLAVQAVEERMKSFDVIFMGLFMPVMDGFTATRNIRRIEIERRVTQSTPHPVSSAYIVALSRLLRDDCKENAFAAGVNEYLYQPVQFREVKTVLEQRERKTPSNDQSDLS</sequence>
<dbReference type="Proteomes" id="UP001152607">
    <property type="component" value="Unassembled WGS sequence"/>
</dbReference>
<keyword evidence="1" id="KW-0597">Phosphoprotein</keyword>
<dbReference type="AlphaFoldDB" id="A0A9W4UKJ7"/>
<keyword evidence="7" id="KW-1185">Reference proteome</keyword>
<protein>
    <recommendedName>
        <fullName evidence="5">Response regulatory domain-containing protein</fullName>
    </recommendedName>
</protein>
<dbReference type="InterPro" id="IPR001789">
    <property type="entry name" value="Sig_transdc_resp-reg_receiver"/>
</dbReference>
<dbReference type="GO" id="GO:0000160">
    <property type="term" value="P:phosphorelay signal transduction system"/>
    <property type="evidence" value="ECO:0007669"/>
    <property type="project" value="UniProtKB-KW"/>
</dbReference>
<evidence type="ECO:0000256" key="1">
    <source>
        <dbReference type="ARBA" id="ARBA00022553"/>
    </source>
</evidence>
<evidence type="ECO:0000313" key="6">
    <source>
        <dbReference type="EMBL" id="CAI6337004.1"/>
    </source>
</evidence>
<keyword evidence="2" id="KW-0902">Two-component regulatory system</keyword>
<comment type="caution">
    <text evidence="6">The sequence shown here is derived from an EMBL/GenBank/DDBJ whole genome shotgun (WGS) entry which is preliminary data.</text>
</comment>
<dbReference type="OrthoDB" id="60033at2759"/>
<accession>A0A9W4UKJ7</accession>
<dbReference type="EMBL" id="CAOQHR010000007">
    <property type="protein sequence ID" value="CAI6337004.1"/>
    <property type="molecule type" value="Genomic_DNA"/>
</dbReference>
<dbReference type="Gene3D" id="3.40.50.2300">
    <property type="match status" value="1"/>
</dbReference>
<evidence type="ECO:0000256" key="2">
    <source>
        <dbReference type="ARBA" id="ARBA00023012"/>
    </source>
</evidence>
<evidence type="ECO:0000259" key="5">
    <source>
        <dbReference type="PROSITE" id="PS50110"/>
    </source>
</evidence>
<reference evidence="6" key="1">
    <citation type="submission" date="2023-01" db="EMBL/GenBank/DDBJ databases">
        <authorList>
            <person name="Van Ghelder C."/>
            <person name="Rancurel C."/>
        </authorList>
    </citation>
    <scope>NUCLEOTIDE SEQUENCE</scope>
    <source>
        <strain evidence="6">CNCM I-4278</strain>
    </source>
</reference>
<comment type="caution">
    <text evidence="3">Lacks conserved residue(s) required for the propagation of feature annotation.</text>
</comment>
<name>A0A9W4UKJ7_9PLEO</name>
<dbReference type="InterPro" id="IPR011006">
    <property type="entry name" value="CheY-like_superfamily"/>
</dbReference>
<proteinExistence type="predicted"/>
<feature type="domain" description="Response regulatory" evidence="5">
    <location>
        <begin position="31"/>
        <end position="161"/>
    </location>
</feature>